<dbReference type="PATRIC" id="fig|1150600.3.peg.674"/>
<dbReference type="AlphaFoldDB" id="R9GWK7"/>
<accession>R9GWK7</accession>
<proteinExistence type="predicted"/>
<dbReference type="eggNOG" id="COG2120">
    <property type="taxonomic scope" value="Bacteria"/>
</dbReference>
<dbReference type="RefSeq" id="WP_016193933.1">
    <property type="nucleotide sequence ID" value="NZ_AQPN01000023.1"/>
</dbReference>
<organism evidence="1 2">
    <name type="scientific">Arcticibacter svalbardensis MN12-7</name>
    <dbReference type="NCBI Taxonomy" id="1150600"/>
    <lineage>
        <taxon>Bacteria</taxon>
        <taxon>Pseudomonadati</taxon>
        <taxon>Bacteroidota</taxon>
        <taxon>Sphingobacteriia</taxon>
        <taxon>Sphingobacteriales</taxon>
        <taxon>Sphingobacteriaceae</taxon>
        <taxon>Arcticibacter</taxon>
    </lineage>
</organism>
<reference evidence="1 2" key="1">
    <citation type="journal article" date="2013" name="Genome Announc.">
        <title>Draft Genome Sequence of Arcticibacter svalbardensis Strain MN12-7T, a Member of the Family Sphingobacteriaceae Isolated from an Arctic Soil Sample.</title>
        <authorList>
            <person name="Shivaji S."/>
            <person name="Ara S."/>
            <person name="Prasad S."/>
            <person name="Manasa B.P."/>
            <person name="Begum Z."/>
            <person name="Singh A."/>
            <person name="Kumar Pinnaka A."/>
        </authorList>
    </citation>
    <scope>NUCLEOTIDE SEQUENCE [LARGE SCALE GENOMIC DNA]</scope>
    <source>
        <strain evidence="1 2">MN12-7</strain>
    </source>
</reference>
<sequence>MLNRSTLFSNGLMVLKNEIVFQLFKYIPFIILLLFSGRSFSQAPEHPTASKILLDMKKLNVLGTVLYMAAHPDDENTMLITYMSNEKLYNTGYLSLTRGDGGQNLIGPEIREKLGIIRTQELLQARRTDGGKQFFTRAVDFGFSKSPEETFTIWNREQVLSDAVWVIRKFRPDVMITRFPKDSRAGHGHHSASSILAEEAFDAAADPKRFPEQLKYVQVWQVKRLLWNTSSWAFKSASEFSKYAQGFLKIDIGGFNPLLGKSYGEISAESRSMHKSQGFGSTGRRGESIEYFEHTKGEKATNDLFDGINTSWSRVSGSANVSKLIQKAVTDYTSSNPAAVVPTLLAALKEMRKLPDSYWKPIKIQELQNVIQDAMGLYMEVTAGDFDAAPETQVQLKVEVINRSAVPAILENIRYGFAGKDTSIQVSLKEGQDYNFNAQYVLPADVSISQPYWLRKPGTVGMFSIESQQEVGLPENVPATQVELNLRIGGELISFNVPVVYKRTDPVSGEIYRPFVINPPVFLNLAENVYMFASAEPRQVSVLVKAGKDNLTGTIALQLPTGWRAEPASIPVSMNRKDDEKQVTFTVYPSANQQVGELKMIATIEGKKYDKSLNVINYAHIPAQVDFPDATARVVRLDLKKKNTKIGYLMGAGDDVPQSLHEIGYEVTILQEKDMTLDHLKQFGAVILGVRAYNTVPRLRYYQADLMKYAEEGGTVIVQYNVDQSLLMTNIGPYPLKLSRDRVTDENSKIRF</sequence>
<dbReference type="InterPro" id="IPR024078">
    <property type="entry name" value="LmbE-like_dom_sf"/>
</dbReference>
<dbReference type="STRING" id="1150600.ADIARSV_0685"/>
<dbReference type="Proteomes" id="UP000014174">
    <property type="component" value="Unassembled WGS sequence"/>
</dbReference>
<dbReference type="InterPro" id="IPR003737">
    <property type="entry name" value="GlcNAc_PI_deacetylase-related"/>
</dbReference>
<dbReference type="EMBL" id="AQPN01000023">
    <property type="protein sequence ID" value="EOR96172.1"/>
    <property type="molecule type" value="Genomic_DNA"/>
</dbReference>
<dbReference type="Pfam" id="PF02585">
    <property type="entry name" value="PIG-L"/>
    <property type="match status" value="1"/>
</dbReference>
<gene>
    <name evidence="1" type="ORF">ADIARSV_0685</name>
</gene>
<dbReference type="Gene3D" id="3.40.50.10320">
    <property type="entry name" value="LmbE-like"/>
    <property type="match status" value="1"/>
</dbReference>
<evidence type="ECO:0008006" key="3">
    <source>
        <dbReference type="Google" id="ProtNLM"/>
    </source>
</evidence>
<dbReference type="SUPFAM" id="SSF102588">
    <property type="entry name" value="LmbE-like"/>
    <property type="match status" value="1"/>
</dbReference>
<comment type="caution">
    <text evidence="1">The sequence shown here is derived from an EMBL/GenBank/DDBJ whole genome shotgun (WGS) entry which is preliminary data.</text>
</comment>
<name>R9GWK7_9SPHI</name>
<protein>
    <recommendedName>
        <fullName evidence="3">LmbE family protein</fullName>
    </recommendedName>
</protein>
<keyword evidence="2" id="KW-1185">Reference proteome</keyword>
<evidence type="ECO:0000313" key="1">
    <source>
        <dbReference type="EMBL" id="EOR96172.1"/>
    </source>
</evidence>
<evidence type="ECO:0000313" key="2">
    <source>
        <dbReference type="Proteomes" id="UP000014174"/>
    </source>
</evidence>